<evidence type="ECO:0000313" key="2">
    <source>
        <dbReference type="Proteomes" id="UP000000927"/>
    </source>
</evidence>
<dbReference type="KEGG" id="pru:PRU_0337"/>
<dbReference type="RefSeq" id="WP_013064646.1">
    <property type="nucleotide sequence ID" value="NC_014033.1"/>
</dbReference>
<dbReference type="GeneID" id="31499887"/>
<dbReference type="Proteomes" id="UP000000927">
    <property type="component" value="Chromosome"/>
</dbReference>
<accession>D5EWV2</accession>
<dbReference type="EMBL" id="CP002006">
    <property type="protein sequence ID" value="ADE82660.1"/>
    <property type="molecule type" value="Genomic_DNA"/>
</dbReference>
<evidence type="ECO:0000313" key="1">
    <source>
        <dbReference type="EMBL" id="ADE82660.1"/>
    </source>
</evidence>
<dbReference type="STRING" id="264731.PRU_0337"/>
<protein>
    <submittedName>
        <fullName evidence="1">Uncharacterized protein</fullName>
    </submittedName>
</protein>
<dbReference type="HOGENOM" id="CLU_055428_0_0_10"/>
<organism evidence="1 2">
    <name type="scientific">Xylanibacter ruminicola (strain ATCC 19189 / DSM 19721 / CIP 105475 / JCM 8958 / 23)</name>
    <name type="common">Prevotella ruminicola</name>
    <dbReference type="NCBI Taxonomy" id="264731"/>
    <lineage>
        <taxon>Bacteria</taxon>
        <taxon>Pseudomonadati</taxon>
        <taxon>Bacteroidota</taxon>
        <taxon>Bacteroidia</taxon>
        <taxon>Bacteroidales</taxon>
        <taxon>Prevotellaceae</taxon>
        <taxon>Xylanibacter</taxon>
    </lineage>
</organism>
<gene>
    <name evidence="1" type="ordered locus">PRU_0337</name>
</gene>
<dbReference type="eggNOG" id="ENOG502Z7IZ">
    <property type="taxonomic scope" value="Bacteria"/>
</dbReference>
<keyword evidence="2" id="KW-1185">Reference proteome</keyword>
<proteinExistence type="predicted"/>
<reference evidence="1 2" key="1">
    <citation type="journal article" date="2010" name="Microb. Ecol.">
        <title>Comparative genome analysis of Prevotella ruminicola and Prevotella bryantii: insights into their environmental niche.</title>
        <authorList>
            <consortium name="North American Consortium for Rumen Bacteria"/>
            <person name="Purushe J."/>
            <person name="Fouts D.E."/>
            <person name="Morrison M."/>
            <person name="White B.A."/>
            <person name="Mackie R.I."/>
            <person name="Coutinho P.M."/>
            <person name="Henrissat B."/>
            <person name="Nelson K.E."/>
        </authorList>
    </citation>
    <scope>NUCLEOTIDE SEQUENCE [LARGE SCALE GENOMIC DNA]</scope>
    <source>
        <strain evidence="2">ATCC 19189 / JCM 8958 / 23</strain>
    </source>
</reference>
<sequence length="441" mass="51034">MTAVVGILNKRGIAIAADSAVTMTRDGNEKVENSANKMLRMSDACPVSVMIVGSASFLCTPWDVIIRRYRQKRGNIQFPTVQACIDDFFSYMLTEKIFFPEEIQRNYLRNMLHSFWDDAVCQVPDININEERVVTNKKQIVDAFHKRIESGIKFFHEFTPLPMYKDYTINQFKEYLDSMVDNLFARKTAVLDSPLFEEDDTFSNEYPKDILSEIKELFIEGFFSYMTYGYEYGKTNLIFSGYGSDEEYPVMIRVMVSHGFDNRICYYIDPEDIHAISDANPVAICPYAQTDIMDALLTGVEPHFFRNVCSISENMFNEIKKQLSIDCMSVEESEEIDAILNKVKLNDLTRKFKQYGKRILVEERRQWLKALNNYSVQDMANLAENLIAMTSFERHMTFSQESVGGPIDLAVITKNNGFTWLNRKSWYHHKDVGGRYGKFGI</sequence>
<dbReference type="AlphaFoldDB" id="D5EWV2"/>
<name>D5EWV2_XYLR2</name>